<evidence type="ECO:0000313" key="7">
    <source>
        <dbReference type="EMBL" id="UOQ57580.1"/>
    </source>
</evidence>
<feature type="transmembrane region" description="Helical" evidence="6">
    <location>
        <begin position="276"/>
        <end position="300"/>
    </location>
</feature>
<evidence type="ECO:0000256" key="1">
    <source>
        <dbReference type="ARBA" id="ARBA00004651"/>
    </source>
</evidence>
<gene>
    <name evidence="7" type="ORF">MUN78_01675</name>
</gene>
<evidence type="ECO:0000256" key="4">
    <source>
        <dbReference type="ARBA" id="ARBA00022989"/>
    </source>
</evidence>
<sequence>MTKPRDPAPDPGEGRGASDFATAKLVAAARDRLSEGAERIGRAAQRVEQSERVEQLVERGRERWDWLRRLRAWRAYSRFTDVGGTVLAAGMSYQALFAVFAGLYVGFGIVGIWLQSRPELLEQLIEQINLFVPGLLGDNGIVTEAAVLSVRVLSWTSAIAALSLLWVAITWFTGTRRAIRIIFGLEVKQYRNAVLLKLRDFALALAFFVAILVSAGLTLLSSNLMGTIIDWLGWDPDSWLVSGIGMTARYASMYVFDVAVLVAIHTFLAEVRVRRWLLLRGCALGGAALFVLKVLGTLLLGSATSNPLLATFAVLIGLLVWFNLVCRALLLTASWVAVGADRSLGLGRPTGFLE</sequence>
<proteinExistence type="predicted"/>
<feature type="transmembrane region" description="Helical" evidence="6">
    <location>
        <begin position="201"/>
        <end position="220"/>
    </location>
</feature>
<protein>
    <submittedName>
        <fullName evidence="7">YihY/virulence factor BrkB family protein</fullName>
    </submittedName>
</protein>
<feature type="transmembrane region" description="Helical" evidence="6">
    <location>
        <begin position="152"/>
        <end position="172"/>
    </location>
</feature>
<dbReference type="RefSeq" id="WP_244728353.1">
    <property type="nucleotide sequence ID" value="NZ_CP095045.1"/>
</dbReference>
<dbReference type="EMBL" id="CP095045">
    <property type="protein sequence ID" value="UOQ57580.1"/>
    <property type="molecule type" value="Genomic_DNA"/>
</dbReference>
<evidence type="ECO:0000256" key="2">
    <source>
        <dbReference type="ARBA" id="ARBA00022475"/>
    </source>
</evidence>
<dbReference type="PANTHER" id="PTHR30213">
    <property type="entry name" value="INNER MEMBRANE PROTEIN YHJD"/>
    <property type="match status" value="1"/>
</dbReference>
<keyword evidence="5 6" id="KW-0472">Membrane</keyword>
<feature type="transmembrane region" description="Helical" evidence="6">
    <location>
        <begin position="95"/>
        <end position="114"/>
    </location>
</feature>
<keyword evidence="2" id="KW-1003">Cell membrane</keyword>
<feature type="transmembrane region" description="Helical" evidence="6">
    <location>
        <begin position="240"/>
        <end position="264"/>
    </location>
</feature>
<dbReference type="Pfam" id="PF03631">
    <property type="entry name" value="Virul_fac_BrkB"/>
    <property type="match status" value="1"/>
</dbReference>
<organism evidence="7 8">
    <name type="scientific">Leucobacter allii</name>
    <dbReference type="NCBI Taxonomy" id="2932247"/>
    <lineage>
        <taxon>Bacteria</taxon>
        <taxon>Bacillati</taxon>
        <taxon>Actinomycetota</taxon>
        <taxon>Actinomycetes</taxon>
        <taxon>Micrococcales</taxon>
        <taxon>Microbacteriaceae</taxon>
        <taxon>Leucobacter</taxon>
    </lineage>
</organism>
<dbReference type="InterPro" id="IPR017039">
    <property type="entry name" value="Virul_fac_BrkB"/>
</dbReference>
<evidence type="ECO:0000256" key="5">
    <source>
        <dbReference type="ARBA" id="ARBA00023136"/>
    </source>
</evidence>
<name>A0ABY4FMS9_9MICO</name>
<evidence type="ECO:0000256" key="3">
    <source>
        <dbReference type="ARBA" id="ARBA00022692"/>
    </source>
</evidence>
<reference evidence="7 8" key="1">
    <citation type="submission" date="2022-04" db="EMBL/GenBank/DDBJ databases">
        <title>Leucobacter sp. isolated from rhizosphere of garlic.</title>
        <authorList>
            <person name="Won M."/>
            <person name="Lee C.-M."/>
            <person name="Woen H.-Y."/>
            <person name="Kwon S.-W."/>
        </authorList>
    </citation>
    <scope>NUCLEOTIDE SEQUENCE [LARGE SCALE GENOMIC DNA]</scope>
    <source>
        <strain evidence="7 8">H21R-40</strain>
    </source>
</reference>
<evidence type="ECO:0000313" key="8">
    <source>
        <dbReference type="Proteomes" id="UP000831786"/>
    </source>
</evidence>
<comment type="subcellular location">
    <subcellularLocation>
        <location evidence="1">Cell membrane</location>
        <topology evidence="1">Multi-pass membrane protein</topology>
    </subcellularLocation>
</comment>
<evidence type="ECO:0000256" key="6">
    <source>
        <dbReference type="SAM" id="Phobius"/>
    </source>
</evidence>
<feature type="transmembrane region" description="Helical" evidence="6">
    <location>
        <begin position="312"/>
        <end position="338"/>
    </location>
</feature>
<dbReference type="PANTHER" id="PTHR30213:SF1">
    <property type="entry name" value="INNER MEMBRANE PROTEIN YHJD"/>
    <property type="match status" value="1"/>
</dbReference>
<dbReference type="Proteomes" id="UP000831786">
    <property type="component" value="Chromosome"/>
</dbReference>
<keyword evidence="8" id="KW-1185">Reference proteome</keyword>
<accession>A0ABY4FMS9</accession>
<keyword evidence="3 6" id="KW-0812">Transmembrane</keyword>
<keyword evidence="4 6" id="KW-1133">Transmembrane helix</keyword>